<dbReference type="STRING" id="477680.SAMN05421788_107115"/>
<dbReference type="OrthoDB" id="9797527at2"/>
<evidence type="ECO:0000256" key="3">
    <source>
        <dbReference type="ARBA" id="ARBA00022833"/>
    </source>
</evidence>
<dbReference type="InterPro" id="IPR001765">
    <property type="entry name" value="Carbonic_anhydrase"/>
</dbReference>
<feature type="binding site" evidence="4">
    <location>
        <position position="115"/>
    </location>
    <ligand>
        <name>Zn(2+)</name>
        <dbReference type="ChEBI" id="CHEBI:29105"/>
    </ligand>
</feature>
<dbReference type="RefSeq" id="WP_076380709.1">
    <property type="nucleotide sequence ID" value="NZ_AP017422.1"/>
</dbReference>
<evidence type="ECO:0000256" key="2">
    <source>
        <dbReference type="ARBA" id="ARBA00022723"/>
    </source>
</evidence>
<dbReference type="SUPFAM" id="SSF53056">
    <property type="entry name" value="beta-carbonic anhydrase, cab"/>
    <property type="match status" value="1"/>
</dbReference>
<dbReference type="AlphaFoldDB" id="A0A173MFQ5"/>
<reference evidence="6" key="1">
    <citation type="submission" date="2017-01" db="EMBL/GenBank/DDBJ databases">
        <authorList>
            <person name="Varghese N."/>
            <person name="Submissions S."/>
        </authorList>
    </citation>
    <scope>NUCLEOTIDE SEQUENCE [LARGE SCALE GENOMIC DNA]</scope>
    <source>
        <strain evidence="6">DSM 21054</strain>
    </source>
</reference>
<sequence length="200" mass="22934">MKANKTLDLSQYEFRNIPGFDQNNFQGFDQAIPMKTIVIYCFDPRASEIPKTVADYLGNEVYPGENIVDEAGIRVGHTRTLFAMSNGGGRALQALQTIATMDYLFHYENVVVVHHSFCGMTSYTPELLIEKFHHHHHVDISGMWDHEDMAIVDYEKTIRHDVDLLRNSPLVPKHLNIYGFFYEINSGQLTEIVRDIATKK</sequence>
<evidence type="ECO:0000256" key="4">
    <source>
        <dbReference type="PIRSR" id="PIRSR601765-1"/>
    </source>
</evidence>
<dbReference type="KEGG" id="fln:FLA_2473"/>
<keyword evidence="3 4" id="KW-0862">Zinc</keyword>
<dbReference type="GO" id="GO:0004089">
    <property type="term" value="F:carbonate dehydratase activity"/>
    <property type="evidence" value="ECO:0007669"/>
    <property type="project" value="InterPro"/>
</dbReference>
<evidence type="ECO:0000313" key="5">
    <source>
        <dbReference type="EMBL" id="SIT27019.1"/>
    </source>
</evidence>
<dbReference type="PANTHER" id="PTHR43175">
    <property type="entry name" value="CARBONIC ANHYDRASE"/>
    <property type="match status" value="1"/>
</dbReference>
<comment type="similarity">
    <text evidence="1">Belongs to the beta-class carbonic anhydrase family.</text>
</comment>
<proteinExistence type="inferred from homology"/>
<evidence type="ECO:0000313" key="6">
    <source>
        <dbReference type="Proteomes" id="UP000186917"/>
    </source>
</evidence>
<dbReference type="GO" id="GO:0008270">
    <property type="term" value="F:zinc ion binding"/>
    <property type="evidence" value="ECO:0007669"/>
    <property type="project" value="InterPro"/>
</dbReference>
<dbReference type="SMART" id="SM00947">
    <property type="entry name" value="Pro_CA"/>
    <property type="match status" value="1"/>
</dbReference>
<dbReference type="EMBL" id="FTOR01000007">
    <property type="protein sequence ID" value="SIT27019.1"/>
    <property type="molecule type" value="Genomic_DNA"/>
</dbReference>
<dbReference type="Gene3D" id="3.40.1050.10">
    <property type="entry name" value="Carbonic anhydrase"/>
    <property type="match status" value="1"/>
</dbReference>
<name>A0A173MFQ5_9BACT</name>
<keyword evidence="6" id="KW-1185">Reference proteome</keyword>
<dbReference type="InterPro" id="IPR036874">
    <property type="entry name" value="Carbonic_anhydrase_sf"/>
</dbReference>
<comment type="cofactor">
    <cofactor evidence="4">
        <name>Zn(2+)</name>
        <dbReference type="ChEBI" id="CHEBI:29105"/>
    </cofactor>
    <text evidence="4">Binds 1 zinc ion per subunit.</text>
</comment>
<dbReference type="PANTHER" id="PTHR43175:SF3">
    <property type="entry name" value="CARBON DISULFIDE HYDROLASE"/>
    <property type="match status" value="1"/>
</dbReference>
<organism evidence="5 6">
    <name type="scientific">Filimonas lacunae</name>
    <dbReference type="NCBI Taxonomy" id="477680"/>
    <lineage>
        <taxon>Bacteria</taxon>
        <taxon>Pseudomonadati</taxon>
        <taxon>Bacteroidota</taxon>
        <taxon>Chitinophagia</taxon>
        <taxon>Chitinophagales</taxon>
        <taxon>Chitinophagaceae</taxon>
        <taxon>Filimonas</taxon>
    </lineage>
</organism>
<keyword evidence="2 4" id="KW-0479">Metal-binding</keyword>
<gene>
    <name evidence="5" type="ORF">SAMN05421788_107115</name>
</gene>
<feature type="binding site" evidence="4">
    <location>
        <position position="118"/>
    </location>
    <ligand>
        <name>Zn(2+)</name>
        <dbReference type="ChEBI" id="CHEBI:29105"/>
    </ligand>
</feature>
<evidence type="ECO:0000256" key="1">
    <source>
        <dbReference type="ARBA" id="ARBA00006217"/>
    </source>
</evidence>
<protein>
    <submittedName>
        <fullName evidence="5">Carbonic anhydrase</fullName>
    </submittedName>
</protein>
<dbReference type="Proteomes" id="UP000186917">
    <property type="component" value="Unassembled WGS sequence"/>
</dbReference>
<accession>A0A173MFQ5</accession>